<feature type="non-terminal residue" evidence="1">
    <location>
        <position position="66"/>
    </location>
</feature>
<dbReference type="EMBL" id="FUXF01000024">
    <property type="protein sequence ID" value="SJZ59955.1"/>
    <property type="molecule type" value="Genomic_DNA"/>
</dbReference>
<accession>A0A1T4LZ63</accession>
<organism evidence="1 2">
    <name type="scientific">Mycoplasmopsis verecunda</name>
    <dbReference type="NCBI Taxonomy" id="171291"/>
    <lineage>
        <taxon>Bacteria</taxon>
        <taxon>Bacillati</taxon>
        <taxon>Mycoplasmatota</taxon>
        <taxon>Mycoplasmoidales</taxon>
        <taxon>Metamycoplasmataceae</taxon>
        <taxon>Mycoplasmopsis</taxon>
    </lineage>
</organism>
<dbReference type="Proteomes" id="UP000190389">
    <property type="component" value="Unassembled WGS sequence"/>
</dbReference>
<proteinExistence type="predicted"/>
<dbReference type="AlphaFoldDB" id="A0A1T4LZ63"/>
<name>A0A1T4LZ63_9BACT</name>
<evidence type="ECO:0000313" key="2">
    <source>
        <dbReference type="Proteomes" id="UP000190389"/>
    </source>
</evidence>
<keyword evidence="2" id="KW-1185">Reference proteome</keyword>
<dbReference type="RefSeq" id="WP_416389234.1">
    <property type="nucleotide sequence ID" value="NZ_FUXF01000024.1"/>
</dbReference>
<reference evidence="2" key="1">
    <citation type="submission" date="2017-02" db="EMBL/GenBank/DDBJ databases">
        <authorList>
            <person name="Varghese N."/>
            <person name="Submissions S."/>
        </authorList>
    </citation>
    <scope>NUCLEOTIDE SEQUENCE [LARGE SCALE GENOMIC DNA]</scope>
    <source>
        <strain evidence="2">ATCC 27862</strain>
    </source>
</reference>
<sequence length="66" mass="7436">MESKFIVIKHKRKDHTYISIATSNGYGKGYSNQIGLGRLEKLQELNSDPINVIKNSIKNLSISESK</sequence>
<protein>
    <submittedName>
        <fullName evidence="1">Uncharacterized protein</fullName>
    </submittedName>
</protein>
<gene>
    <name evidence="1" type="ORF">SAMN02745154_00581</name>
</gene>
<evidence type="ECO:0000313" key="1">
    <source>
        <dbReference type="EMBL" id="SJZ59955.1"/>
    </source>
</evidence>